<dbReference type="InterPro" id="IPR000953">
    <property type="entry name" value="Chromo/chromo_shadow_dom"/>
</dbReference>
<dbReference type="SUPFAM" id="SSF54160">
    <property type="entry name" value="Chromo domain-like"/>
    <property type="match status" value="1"/>
</dbReference>
<dbReference type="Gene3D" id="2.40.50.40">
    <property type="match status" value="1"/>
</dbReference>
<keyword evidence="3" id="KW-1185">Reference proteome</keyword>
<comment type="caution">
    <text evidence="2">The sequence shown here is derived from an EMBL/GenBank/DDBJ whole genome shotgun (WGS) entry which is preliminary data.</text>
</comment>
<evidence type="ECO:0000313" key="2">
    <source>
        <dbReference type="EMBL" id="CAJ0585021.1"/>
    </source>
</evidence>
<dbReference type="EMBL" id="CATQJA010002702">
    <property type="protein sequence ID" value="CAJ0585021.1"/>
    <property type="molecule type" value="Genomic_DNA"/>
</dbReference>
<dbReference type="InterPro" id="IPR016197">
    <property type="entry name" value="Chromo-like_dom_sf"/>
</dbReference>
<dbReference type="CDD" id="cd00024">
    <property type="entry name" value="CD_CSD"/>
    <property type="match status" value="1"/>
</dbReference>
<proteinExistence type="predicted"/>
<evidence type="ECO:0000313" key="3">
    <source>
        <dbReference type="Proteomes" id="UP001177023"/>
    </source>
</evidence>
<reference evidence="2" key="1">
    <citation type="submission" date="2023-06" db="EMBL/GenBank/DDBJ databases">
        <authorList>
            <person name="Delattre M."/>
        </authorList>
    </citation>
    <scope>NUCLEOTIDE SEQUENCE</scope>
    <source>
        <strain evidence="2">AF72</strain>
    </source>
</reference>
<sequence length="201" mass="24202">MARSKKKQVDEVEDEPEYDVKEILNYIRFEDAWISHMNYRRGIYKAMNAPWKIFAPETFDKAVHCPYLFRVSWEGYDVNSNSWEPERNMINTLAYHKYQERHGLPRLPKLRKRFRWDDETLTHPSLYLDQKYYDLLMERQHLMARKIAQLRARTNAQKRSQSISFMERRPPRTGCTVEDTPAGDYVIRNPTTEVLFPHKEA</sequence>
<evidence type="ECO:0000259" key="1">
    <source>
        <dbReference type="PROSITE" id="PS50013"/>
    </source>
</evidence>
<accession>A0AA36GH52</accession>
<protein>
    <recommendedName>
        <fullName evidence="1">Chromo domain-containing protein</fullName>
    </recommendedName>
</protein>
<name>A0AA36GH52_9BILA</name>
<feature type="non-terminal residue" evidence="2">
    <location>
        <position position="1"/>
    </location>
</feature>
<feature type="domain" description="Chromo" evidence="1">
    <location>
        <begin position="48"/>
        <end position="102"/>
    </location>
</feature>
<dbReference type="PROSITE" id="PS50013">
    <property type="entry name" value="CHROMO_2"/>
    <property type="match status" value="1"/>
</dbReference>
<dbReference type="AlphaFoldDB" id="A0AA36GH52"/>
<dbReference type="Proteomes" id="UP001177023">
    <property type="component" value="Unassembled WGS sequence"/>
</dbReference>
<gene>
    <name evidence="2" type="ORF">MSPICULIGERA_LOCUS23054</name>
</gene>
<organism evidence="2 3">
    <name type="scientific">Mesorhabditis spiculigera</name>
    <dbReference type="NCBI Taxonomy" id="96644"/>
    <lineage>
        <taxon>Eukaryota</taxon>
        <taxon>Metazoa</taxon>
        <taxon>Ecdysozoa</taxon>
        <taxon>Nematoda</taxon>
        <taxon>Chromadorea</taxon>
        <taxon>Rhabditida</taxon>
        <taxon>Rhabditina</taxon>
        <taxon>Rhabditomorpha</taxon>
        <taxon>Rhabditoidea</taxon>
        <taxon>Rhabditidae</taxon>
        <taxon>Mesorhabditinae</taxon>
        <taxon>Mesorhabditis</taxon>
    </lineage>
</organism>